<gene>
    <name evidence="1" type="ORF">FNB79_00160</name>
</gene>
<dbReference type="EMBL" id="CP041637">
    <property type="protein sequence ID" value="QDO92464.1"/>
    <property type="molecule type" value="Genomic_DNA"/>
</dbReference>
<reference evidence="1 2" key="1">
    <citation type="submission" date="2019-07" db="EMBL/GenBank/DDBJ databases">
        <title>Genome sequencing for Formosa sp. PS13.</title>
        <authorList>
            <person name="Park S.-J."/>
        </authorList>
    </citation>
    <scope>NUCLEOTIDE SEQUENCE [LARGE SCALE GENOMIC DNA]</scope>
    <source>
        <strain evidence="1 2">PS13</strain>
    </source>
</reference>
<evidence type="ECO:0000313" key="1">
    <source>
        <dbReference type="EMBL" id="QDO92464.1"/>
    </source>
</evidence>
<dbReference type="InterPro" id="IPR045493">
    <property type="entry name" value="DUF6435"/>
</dbReference>
<dbReference type="KEGG" id="fop:FNB79_00160"/>
<protein>
    <submittedName>
        <fullName evidence="1">Lacal_2735 family protein</fullName>
    </submittedName>
</protein>
<dbReference type="OrthoDB" id="1453538at2"/>
<keyword evidence="2" id="KW-1185">Reference proteome</keyword>
<dbReference type="Proteomes" id="UP000319209">
    <property type="component" value="Chromosome"/>
</dbReference>
<accession>A0A516GLR5</accession>
<dbReference type="RefSeq" id="WP_143379376.1">
    <property type="nucleotide sequence ID" value="NZ_CP041637.1"/>
</dbReference>
<dbReference type="AlphaFoldDB" id="A0A516GLR5"/>
<evidence type="ECO:0000313" key="2">
    <source>
        <dbReference type="Proteomes" id="UP000319209"/>
    </source>
</evidence>
<dbReference type="NCBIfam" id="NF033487">
    <property type="entry name" value="Lacal_2735_fam"/>
    <property type="match status" value="1"/>
</dbReference>
<sequence length="74" mass="8759">MKNQFSKVGQVKPNIKKFLKLDELQNLYKSFIEEAYNVMQTDSSLSDYLYFEAFKLKKQMIRVEADNSKLRSSL</sequence>
<proteinExistence type="predicted"/>
<name>A0A516GLR5_9FLAO</name>
<organism evidence="1 2">
    <name type="scientific">Formosa sediminum</name>
    <dbReference type="NCBI Taxonomy" id="2594004"/>
    <lineage>
        <taxon>Bacteria</taxon>
        <taxon>Pseudomonadati</taxon>
        <taxon>Bacteroidota</taxon>
        <taxon>Flavobacteriia</taxon>
        <taxon>Flavobacteriales</taxon>
        <taxon>Flavobacteriaceae</taxon>
        <taxon>Formosa</taxon>
    </lineage>
</organism>